<sequence length="55" mass="5995">MAIKFNLVEKPQPGVARGGVKKWYASAKTDGEVSIDELTAEIEKFSALSEADIRV</sequence>
<dbReference type="Proteomes" id="UP000580344">
    <property type="component" value="Unassembled WGS sequence"/>
</dbReference>
<comment type="caution">
    <text evidence="2">The sequence shown here is derived from an EMBL/GenBank/DDBJ whole genome shotgun (WGS) entry which is preliminary data.</text>
</comment>
<protein>
    <recommendedName>
        <fullName evidence="1">HU domain-containing protein</fullName>
    </recommendedName>
</protein>
<feature type="domain" description="HU" evidence="1">
    <location>
        <begin position="1"/>
        <end position="54"/>
    </location>
</feature>
<keyword evidence="3" id="KW-1185">Reference proteome</keyword>
<evidence type="ECO:0000313" key="2">
    <source>
        <dbReference type="EMBL" id="NOJ74250.1"/>
    </source>
</evidence>
<evidence type="ECO:0000313" key="3">
    <source>
        <dbReference type="Proteomes" id="UP000580344"/>
    </source>
</evidence>
<dbReference type="EMBL" id="JABFOQ010000001">
    <property type="protein sequence ID" value="NOJ74250.1"/>
    <property type="molecule type" value="Genomic_DNA"/>
</dbReference>
<organism evidence="2 3">
    <name type="scientific">Empedobacter stercoris</name>
    <dbReference type="NCBI Taxonomy" id="1628248"/>
    <lineage>
        <taxon>Bacteria</taxon>
        <taxon>Pseudomonadati</taxon>
        <taxon>Bacteroidota</taxon>
        <taxon>Flavobacteriia</taxon>
        <taxon>Flavobacteriales</taxon>
        <taxon>Weeksellaceae</taxon>
        <taxon>Empedobacter</taxon>
    </lineage>
</organism>
<reference evidence="2 3" key="1">
    <citation type="submission" date="2020-05" db="EMBL/GenBank/DDBJ databases">
        <title>Tigecycline resistant gene in Empedobacter stercoris.</title>
        <authorList>
            <person name="Chen Y."/>
            <person name="Cheng Y."/>
            <person name="Zhou K."/>
        </authorList>
    </citation>
    <scope>NUCLEOTIDE SEQUENCE [LARGE SCALE GENOMIC DNA]</scope>
    <source>
        <strain evidence="2 3">ES202</strain>
    </source>
</reference>
<dbReference type="Pfam" id="PF18291">
    <property type="entry name" value="HU-HIG"/>
    <property type="match status" value="1"/>
</dbReference>
<evidence type="ECO:0000259" key="1">
    <source>
        <dbReference type="Pfam" id="PF18291"/>
    </source>
</evidence>
<name>A0ABX1WI11_9FLAO</name>
<dbReference type="InterPro" id="IPR041607">
    <property type="entry name" value="HU-HIG"/>
</dbReference>
<gene>
    <name evidence="2" type="ORF">HMH06_00045</name>
</gene>
<accession>A0ABX1WI11</accession>
<proteinExistence type="predicted"/>